<dbReference type="OrthoDB" id="8904098at2759"/>
<organism evidence="7 8">
    <name type="scientific">Pichia membranifaciens NRRL Y-2026</name>
    <dbReference type="NCBI Taxonomy" id="763406"/>
    <lineage>
        <taxon>Eukaryota</taxon>
        <taxon>Fungi</taxon>
        <taxon>Dikarya</taxon>
        <taxon>Ascomycota</taxon>
        <taxon>Saccharomycotina</taxon>
        <taxon>Pichiomycetes</taxon>
        <taxon>Pichiales</taxon>
        <taxon>Pichiaceae</taxon>
        <taxon>Pichia</taxon>
    </lineage>
</organism>
<dbReference type="Gene3D" id="1.20.1250.20">
    <property type="entry name" value="MFS general substrate transporter like domains"/>
    <property type="match status" value="1"/>
</dbReference>
<feature type="transmembrane region" description="Helical" evidence="6">
    <location>
        <begin position="306"/>
        <end position="327"/>
    </location>
</feature>
<comment type="subcellular location">
    <subcellularLocation>
        <location evidence="1">Membrane</location>
        <topology evidence="1">Multi-pass membrane protein</topology>
    </subcellularLocation>
</comment>
<keyword evidence="4 6" id="KW-1133">Transmembrane helix</keyword>
<evidence type="ECO:0000256" key="6">
    <source>
        <dbReference type="SAM" id="Phobius"/>
    </source>
</evidence>
<feature type="transmembrane region" description="Helical" evidence="6">
    <location>
        <begin position="216"/>
        <end position="237"/>
    </location>
</feature>
<evidence type="ECO:0000256" key="2">
    <source>
        <dbReference type="ARBA" id="ARBA00005982"/>
    </source>
</evidence>
<dbReference type="InterPro" id="IPR036259">
    <property type="entry name" value="MFS_trans_sf"/>
</dbReference>
<comment type="similarity">
    <text evidence="2">Belongs to the major facilitator superfamily. Proton-dependent oligopeptide transporter (POT/PTR) (TC 2.A.17) family.</text>
</comment>
<gene>
    <name evidence="7" type="ORF">PICMEDRAFT_20891</name>
</gene>
<protein>
    <submittedName>
        <fullName evidence="7">Uncharacterized protein</fullName>
    </submittedName>
</protein>
<evidence type="ECO:0000256" key="5">
    <source>
        <dbReference type="ARBA" id="ARBA00023136"/>
    </source>
</evidence>
<proteinExistence type="inferred from homology"/>
<reference evidence="7 8" key="1">
    <citation type="journal article" date="2016" name="Proc. Natl. Acad. Sci. U.S.A.">
        <title>Comparative genomics of biotechnologically important yeasts.</title>
        <authorList>
            <person name="Riley R."/>
            <person name="Haridas S."/>
            <person name="Wolfe K.H."/>
            <person name="Lopes M.R."/>
            <person name="Hittinger C.T."/>
            <person name="Goeker M."/>
            <person name="Salamov A.A."/>
            <person name="Wisecaver J.H."/>
            <person name="Long T.M."/>
            <person name="Calvey C.H."/>
            <person name="Aerts A.L."/>
            <person name="Barry K.W."/>
            <person name="Choi C."/>
            <person name="Clum A."/>
            <person name="Coughlan A.Y."/>
            <person name="Deshpande S."/>
            <person name="Douglass A.P."/>
            <person name="Hanson S.J."/>
            <person name="Klenk H.-P."/>
            <person name="LaButti K.M."/>
            <person name="Lapidus A."/>
            <person name="Lindquist E.A."/>
            <person name="Lipzen A.M."/>
            <person name="Meier-Kolthoff J.P."/>
            <person name="Ohm R.A."/>
            <person name="Otillar R.P."/>
            <person name="Pangilinan J.L."/>
            <person name="Peng Y."/>
            <person name="Rokas A."/>
            <person name="Rosa C.A."/>
            <person name="Scheuner C."/>
            <person name="Sibirny A.A."/>
            <person name="Slot J.C."/>
            <person name="Stielow J.B."/>
            <person name="Sun H."/>
            <person name="Kurtzman C.P."/>
            <person name="Blackwell M."/>
            <person name="Grigoriev I.V."/>
            <person name="Jeffries T.W."/>
        </authorList>
    </citation>
    <scope>NUCLEOTIDE SEQUENCE [LARGE SCALE GENOMIC DNA]</scope>
    <source>
        <strain evidence="7 8">NRRL Y-2026</strain>
    </source>
</reference>
<dbReference type="EMBL" id="KV454001">
    <property type="protein sequence ID" value="ODQ48821.1"/>
    <property type="molecule type" value="Genomic_DNA"/>
</dbReference>
<feature type="transmembrane region" description="Helical" evidence="6">
    <location>
        <begin position="378"/>
        <end position="395"/>
    </location>
</feature>
<dbReference type="GO" id="GO:0016020">
    <property type="term" value="C:membrane"/>
    <property type="evidence" value="ECO:0007669"/>
    <property type="project" value="UniProtKB-SubCell"/>
</dbReference>
<feature type="non-terminal residue" evidence="7">
    <location>
        <position position="489"/>
    </location>
</feature>
<accession>A0A1E3NRW8</accession>
<keyword evidence="8" id="KW-1185">Reference proteome</keyword>
<feature type="transmembrane region" description="Helical" evidence="6">
    <location>
        <begin position="421"/>
        <end position="449"/>
    </location>
</feature>
<sequence length="489" mass="54853">RATGAIPRISYLICMVELCERFSYYMIVGCLTNMIQRELPQDSASGAIVHDPSTSTETPGALGLGLPLATFTMQFLIFFANISPLISGYYSDTKLGKFKSIWLGSMIGIFGHFTLVISSIPLVIKIPYLSYTIVLLSMATIALAAGFIKSNILPLLLDQYEYKQSKQDYTTLPDGTLTMVDHKATLEKLSMSFYMFINWGCTLSLASSFMERYMGFWPVYLLTALLFLGLPVLLKYLEPRIIHSEKIDKKQDSWSKSNSNNSENKDVYIEFFHYLRSYLLGTPLPANLKMIVADSDIKKFIDCITLFLFFIPFYLNDASLISIQISLAATMSTSIHLPNDFYQALNPIAIIILMPILSQLVYPYLLKRNMQPSPRIKIVIGFTITSIGTFIGAYVQNEVYRNSSCDITNVSNCDKPSDVSLFTWICYLLMFALQACGECFAAATCYELAYELSPSFLRGGVLALFLTSVAMSSVLGEIMSFWAKDPYLV</sequence>
<evidence type="ECO:0000313" key="8">
    <source>
        <dbReference type="Proteomes" id="UP000094455"/>
    </source>
</evidence>
<feature type="transmembrane region" description="Helical" evidence="6">
    <location>
        <begin position="61"/>
        <end position="80"/>
    </location>
</feature>
<dbReference type="InterPro" id="IPR000109">
    <property type="entry name" value="POT_fam"/>
</dbReference>
<evidence type="ECO:0000256" key="4">
    <source>
        <dbReference type="ARBA" id="ARBA00022989"/>
    </source>
</evidence>
<dbReference type="Pfam" id="PF00854">
    <property type="entry name" value="PTR2"/>
    <property type="match status" value="2"/>
</dbReference>
<evidence type="ECO:0000313" key="7">
    <source>
        <dbReference type="EMBL" id="ODQ48821.1"/>
    </source>
</evidence>
<feature type="transmembrane region" description="Helical" evidence="6">
    <location>
        <begin position="128"/>
        <end position="148"/>
    </location>
</feature>
<dbReference type="AlphaFoldDB" id="A0A1E3NRW8"/>
<feature type="transmembrane region" description="Helical" evidence="6">
    <location>
        <begin position="101"/>
        <end position="122"/>
    </location>
</feature>
<feature type="transmembrane region" description="Helical" evidence="6">
    <location>
        <begin position="461"/>
        <end position="483"/>
    </location>
</feature>
<name>A0A1E3NRW8_9ASCO</name>
<dbReference type="RefSeq" id="XP_019019934.1">
    <property type="nucleotide sequence ID" value="XM_019162174.1"/>
</dbReference>
<dbReference type="Proteomes" id="UP000094455">
    <property type="component" value="Unassembled WGS sequence"/>
</dbReference>
<feature type="non-terminal residue" evidence="7">
    <location>
        <position position="1"/>
    </location>
</feature>
<dbReference type="SUPFAM" id="SSF103473">
    <property type="entry name" value="MFS general substrate transporter"/>
    <property type="match status" value="1"/>
</dbReference>
<evidence type="ECO:0000256" key="1">
    <source>
        <dbReference type="ARBA" id="ARBA00004141"/>
    </source>
</evidence>
<evidence type="ECO:0000256" key="3">
    <source>
        <dbReference type="ARBA" id="ARBA00022692"/>
    </source>
</evidence>
<dbReference type="GeneID" id="30178861"/>
<keyword evidence="5 6" id="KW-0472">Membrane</keyword>
<dbReference type="PANTHER" id="PTHR11654">
    <property type="entry name" value="OLIGOPEPTIDE TRANSPORTER-RELATED"/>
    <property type="match status" value="1"/>
</dbReference>
<feature type="transmembrane region" description="Helical" evidence="6">
    <location>
        <begin position="347"/>
        <end position="366"/>
    </location>
</feature>
<dbReference type="GO" id="GO:0022857">
    <property type="term" value="F:transmembrane transporter activity"/>
    <property type="evidence" value="ECO:0007669"/>
    <property type="project" value="InterPro"/>
</dbReference>
<keyword evidence="3 6" id="KW-0812">Transmembrane</keyword>